<dbReference type="Proteomes" id="UP000237968">
    <property type="component" value="Unassembled WGS sequence"/>
</dbReference>
<evidence type="ECO:0000259" key="3">
    <source>
        <dbReference type="Pfam" id="PF16655"/>
    </source>
</evidence>
<feature type="domain" description="PhoD-like phosphatase metallophosphatase" evidence="2">
    <location>
        <begin position="167"/>
        <end position="371"/>
    </location>
</feature>
<feature type="region of interest" description="Disordered" evidence="1">
    <location>
        <begin position="26"/>
        <end position="50"/>
    </location>
</feature>
<dbReference type="PANTHER" id="PTHR43606">
    <property type="entry name" value="PHOSPHATASE, PUTATIVE (AFU_ORTHOLOGUE AFUA_6G08710)-RELATED"/>
    <property type="match status" value="1"/>
</dbReference>
<feature type="domain" description="PhoD-like phosphatase metallophosphatase" evidence="2">
    <location>
        <begin position="497"/>
        <end position="678"/>
    </location>
</feature>
<feature type="compositionally biased region" description="Gly residues" evidence="1">
    <location>
        <begin position="35"/>
        <end position="44"/>
    </location>
</feature>
<dbReference type="InterPro" id="IPR018946">
    <property type="entry name" value="PhoD-like_MPP"/>
</dbReference>
<dbReference type="EMBL" id="PVNK01000126">
    <property type="protein sequence ID" value="PRQ02209.1"/>
    <property type="molecule type" value="Genomic_DNA"/>
</dbReference>
<comment type="caution">
    <text evidence="4">The sequence shown here is derived from an EMBL/GenBank/DDBJ whole genome shotgun (WGS) entry which is preliminary data.</text>
</comment>
<dbReference type="InterPro" id="IPR029052">
    <property type="entry name" value="Metallo-depent_PP-like"/>
</dbReference>
<organism evidence="4 5">
    <name type="scientific">Enhygromyxa salina</name>
    <dbReference type="NCBI Taxonomy" id="215803"/>
    <lineage>
        <taxon>Bacteria</taxon>
        <taxon>Pseudomonadati</taxon>
        <taxon>Myxococcota</taxon>
        <taxon>Polyangia</taxon>
        <taxon>Nannocystales</taxon>
        <taxon>Nannocystaceae</taxon>
        <taxon>Enhygromyxa</taxon>
    </lineage>
</organism>
<dbReference type="Pfam" id="PF16655">
    <property type="entry name" value="PhoD_N"/>
    <property type="match status" value="1"/>
</dbReference>
<sequence length="736" mass="81708">MTTLETRRDFLRATLISAAGLLAGCKSSEGEDGGEAGTSGGTETGGEPREVVDGFEFFPQSVASGDPRPQSVILWTRVEDPELPGEDLELELELSLDPEFSDPTVELGTVTASATYDHCVKVRLSDLPPGEYIYYRFVYAKGETYYGSRIGRAKSAPEPTADVGVRFAVLSCQDYSRWYNVCHALAEEELDFVVHLGDYIYETTGDPDFQAPIEGRTITFDDLDGAIVFNEGEPSQYYAAASLDNYRQLYRTYRSDRGLQKVHERAPMIATWDDHEYSNDCHGATSTYFGGEVDEADVDRRKAANQAWFEYMPVDYADDPDFVYDPGAAFPGDLIIYRDFVYGQHLHLAMTDERTWRSDHPIREDAFPATIVVEESTVMAELGELPSYTRPYLDIDAWDDGSLRDALVAAAGDVGYDPAWITGKLDALAVNDLIATIDPEGMTLTPLSEAELMAMPRGVSYASMGKTGFYGSFGARLLVNKPPYDLWTRLRYEQDPKVEEVLGADQEAWLISTLGGSDRTWKVWGNEFLLGQIAVDVRDLAPAPFDNLYYLSLDLWDGHRNRRDTVLSALAGVDNLVAITGDIHGFYAGTPFAFGDTEQRIVEFVTSSVTSSSFKEILEVNVSTNPALANFAEAALLVEALDSLLGSASLQTNPHLGYAQSDLHGYVIVELDGATLDASYHQLPRERLLTDQSGNLSSLLGAFSVERFRVNAGERELYRDFDGEWRIWNRDTMVWT</sequence>
<keyword evidence="4" id="KW-0378">Hydrolase</keyword>
<dbReference type="PANTHER" id="PTHR43606:SF2">
    <property type="entry name" value="ALKALINE PHOSPHATASE FAMILY PROTEIN (AFU_ORTHOLOGUE AFUA_5G03860)"/>
    <property type="match status" value="1"/>
</dbReference>
<dbReference type="InterPro" id="IPR038607">
    <property type="entry name" value="PhoD-like_sf"/>
</dbReference>
<evidence type="ECO:0000259" key="2">
    <source>
        <dbReference type="Pfam" id="PF09423"/>
    </source>
</evidence>
<dbReference type="Pfam" id="PF09423">
    <property type="entry name" value="PhoD"/>
    <property type="match status" value="2"/>
</dbReference>
<dbReference type="RefSeq" id="WP_106391945.1">
    <property type="nucleotide sequence ID" value="NZ_PVNK01000126.1"/>
</dbReference>
<evidence type="ECO:0000256" key="1">
    <source>
        <dbReference type="SAM" id="MobiDB-lite"/>
    </source>
</evidence>
<dbReference type="InterPro" id="IPR006311">
    <property type="entry name" value="TAT_signal"/>
</dbReference>
<keyword evidence="5" id="KW-1185">Reference proteome</keyword>
<dbReference type="EC" id="3.1.3.1" evidence="4"/>
<name>A0A2S9YAT0_9BACT</name>
<dbReference type="SUPFAM" id="SSF56300">
    <property type="entry name" value="Metallo-dependent phosphatases"/>
    <property type="match status" value="1"/>
</dbReference>
<evidence type="ECO:0000313" key="5">
    <source>
        <dbReference type="Proteomes" id="UP000237968"/>
    </source>
</evidence>
<dbReference type="PROSITE" id="PS51318">
    <property type="entry name" value="TAT"/>
    <property type="match status" value="1"/>
</dbReference>
<dbReference type="InterPro" id="IPR032093">
    <property type="entry name" value="PhoD_N"/>
</dbReference>
<gene>
    <name evidence="4" type="primary">phoD_2</name>
    <name evidence="4" type="ORF">ENSA5_25440</name>
</gene>
<evidence type="ECO:0000313" key="4">
    <source>
        <dbReference type="EMBL" id="PRQ02209.1"/>
    </source>
</evidence>
<dbReference type="Gene3D" id="2.60.40.380">
    <property type="entry name" value="Purple acid phosphatase-like, N-terminal"/>
    <property type="match status" value="1"/>
</dbReference>
<proteinExistence type="predicted"/>
<dbReference type="CDD" id="cd07389">
    <property type="entry name" value="MPP_PhoD"/>
    <property type="match status" value="1"/>
</dbReference>
<dbReference type="AlphaFoldDB" id="A0A2S9YAT0"/>
<dbReference type="InterPro" id="IPR052900">
    <property type="entry name" value="Phospholipid_Metab_Enz"/>
</dbReference>
<dbReference type="PROSITE" id="PS51257">
    <property type="entry name" value="PROKAR_LIPOPROTEIN"/>
    <property type="match status" value="1"/>
</dbReference>
<accession>A0A2S9YAT0</accession>
<dbReference type="Gene3D" id="3.60.21.70">
    <property type="entry name" value="PhoD-like phosphatase"/>
    <property type="match status" value="1"/>
</dbReference>
<dbReference type="OrthoDB" id="327733at2"/>
<dbReference type="GO" id="GO:0004035">
    <property type="term" value="F:alkaline phosphatase activity"/>
    <property type="evidence" value="ECO:0007669"/>
    <property type="project" value="UniProtKB-EC"/>
</dbReference>
<reference evidence="4 5" key="1">
    <citation type="submission" date="2018-03" db="EMBL/GenBank/DDBJ databases">
        <title>Draft Genome Sequences of the Obligatory Marine Myxobacteria Enhygromyxa salina SWB005.</title>
        <authorList>
            <person name="Poehlein A."/>
            <person name="Moghaddam J.A."/>
            <person name="Harms H."/>
            <person name="Alanjari M."/>
            <person name="Koenig G.M."/>
            <person name="Daniel R."/>
            <person name="Schaeberle T.F."/>
        </authorList>
    </citation>
    <scope>NUCLEOTIDE SEQUENCE [LARGE SCALE GENOMIC DNA]</scope>
    <source>
        <strain evidence="4 5">SWB005</strain>
    </source>
</reference>
<protein>
    <submittedName>
        <fullName evidence="4">Alkaline phosphatase D</fullName>
        <ecNumber evidence="4">3.1.3.1</ecNumber>
    </submittedName>
</protein>
<feature type="domain" description="Phospholipase D N-terminal" evidence="3">
    <location>
        <begin position="61"/>
        <end position="153"/>
    </location>
</feature>